<evidence type="ECO:0000259" key="4">
    <source>
        <dbReference type="PROSITE" id="PS51736"/>
    </source>
</evidence>
<dbReference type="Proteomes" id="UP001602089">
    <property type="component" value="Unassembled WGS sequence"/>
</dbReference>
<dbReference type="InterPro" id="IPR036162">
    <property type="entry name" value="Resolvase-like_N_sf"/>
</dbReference>
<accession>A0ABW6T8S3</accession>
<keyword evidence="1" id="KW-0229">DNA integration</keyword>
<name>A0ABW6T8S3_9NOCA</name>
<dbReference type="PANTHER" id="PTHR30461:SF2">
    <property type="entry name" value="SERINE RECOMBINASE PINE-RELATED"/>
    <property type="match status" value="1"/>
</dbReference>
<evidence type="ECO:0000256" key="1">
    <source>
        <dbReference type="ARBA" id="ARBA00022908"/>
    </source>
</evidence>
<dbReference type="CDD" id="cd03768">
    <property type="entry name" value="SR_ResInv"/>
    <property type="match status" value="1"/>
</dbReference>
<gene>
    <name evidence="5" type="ORF">ACFYY5_05660</name>
</gene>
<proteinExistence type="predicted"/>
<dbReference type="PROSITE" id="PS51736">
    <property type="entry name" value="RECOMBINASES_3"/>
    <property type="match status" value="1"/>
</dbReference>
<dbReference type="Pfam" id="PF00239">
    <property type="entry name" value="Resolvase"/>
    <property type="match status" value="1"/>
</dbReference>
<keyword evidence="3" id="KW-0233">DNA recombination</keyword>
<dbReference type="Gene3D" id="3.40.50.1390">
    <property type="entry name" value="Resolvase, N-terminal catalytic domain"/>
    <property type="match status" value="1"/>
</dbReference>
<evidence type="ECO:0000313" key="5">
    <source>
        <dbReference type="EMBL" id="MFF4022312.1"/>
    </source>
</evidence>
<protein>
    <submittedName>
        <fullName evidence="5">Recombinase family protein</fullName>
    </submittedName>
</protein>
<reference evidence="5 6" key="1">
    <citation type="submission" date="2024-10" db="EMBL/GenBank/DDBJ databases">
        <title>The Natural Products Discovery Center: Release of the First 8490 Sequenced Strains for Exploring Actinobacteria Biosynthetic Diversity.</title>
        <authorList>
            <person name="Kalkreuter E."/>
            <person name="Kautsar S.A."/>
            <person name="Yang D."/>
            <person name="Bader C.D."/>
            <person name="Teijaro C.N."/>
            <person name="Fluegel L."/>
            <person name="Davis C.M."/>
            <person name="Simpson J.R."/>
            <person name="Lauterbach L."/>
            <person name="Steele A.D."/>
            <person name="Gui C."/>
            <person name="Meng S."/>
            <person name="Li G."/>
            <person name="Viehrig K."/>
            <person name="Ye F."/>
            <person name="Su P."/>
            <person name="Kiefer A.F."/>
            <person name="Nichols A."/>
            <person name="Cepeda A.J."/>
            <person name="Yan W."/>
            <person name="Fan B."/>
            <person name="Jiang Y."/>
            <person name="Adhikari A."/>
            <person name="Zheng C.-J."/>
            <person name="Schuster L."/>
            <person name="Cowan T.M."/>
            <person name="Smanski M.J."/>
            <person name="Chevrette M.G."/>
            <person name="De Carvalho L.P.S."/>
            <person name="Shen B."/>
        </authorList>
    </citation>
    <scope>NUCLEOTIDE SEQUENCE [LARGE SCALE GENOMIC DNA]</scope>
    <source>
        <strain evidence="5 6">NPDC001867</strain>
    </source>
</reference>
<feature type="domain" description="Resolvase/invertase-type recombinase catalytic" evidence="4">
    <location>
        <begin position="1"/>
        <end position="105"/>
    </location>
</feature>
<evidence type="ECO:0000256" key="2">
    <source>
        <dbReference type="ARBA" id="ARBA00023125"/>
    </source>
</evidence>
<comment type="caution">
    <text evidence="5">The sequence shown here is derived from an EMBL/GenBank/DDBJ whole genome shotgun (WGS) entry which is preliminary data.</text>
</comment>
<keyword evidence="2" id="KW-0238">DNA-binding</keyword>
<dbReference type="EMBL" id="JBIATK010000002">
    <property type="protein sequence ID" value="MFF4022312.1"/>
    <property type="molecule type" value="Genomic_DNA"/>
</dbReference>
<dbReference type="SUPFAM" id="SSF53041">
    <property type="entry name" value="Resolvase-like"/>
    <property type="match status" value="1"/>
</dbReference>
<sequence>MFTDKKSGKNVEREELWRCLDYLRPGDTLVVPSLDRLGRSLQDLIQVVTGLRKRGIGFRSLHEALDTTTPGGRLVFHVFAALAEFIRELIVDGTNEGLAAARARGQRLGRPPAMNAEQIRQARAMLSTNGSISFICRS</sequence>
<evidence type="ECO:0000256" key="3">
    <source>
        <dbReference type="ARBA" id="ARBA00023172"/>
    </source>
</evidence>
<dbReference type="PROSITE" id="PS00398">
    <property type="entry name" value="RECOMBINASES_2"/>
    <property type="match status" value="1"/>
</dbReference>
<keyword evidence="6" id="KW-1185">Reference proteome</keyword>
<dbReference type="InterPro" id="IPR006118">
    <property type="entry name" value="Recombinase_CS"/>
</dbReference>
<evidence type="ECO:0000313" key="6">
    <source>
        <dbReference type="Proteomes" id="UP001602089"/>
    </source>
</evidence>
<organism evidence="5 6">
    <name type="scientific">Nocardia elegans</name>
    <dbReference type="NCBI Taxonomy" id="300029"/>
    <lineage>
        <taxon>Bacteria</taxon>
        <taxon>Bacillati</taxon>
        <taxon>Actinomycetota</taxon>
        <taxon>Actinomycetes</taxon>
        <taxon>Mycobacteriales</taxon>
        <taxon>Nocardiaceae</taxon>
        <taxon>Nocardia</taxon>
    </lineage>
</organism>
<dbReference type="InterPro" id="IPR006119">
    <property type="entry name" value="Resolv_N"/>
</dbReference>
<dbReference type="RefSeq" id="WP_233429706.1">
    <property type="nucleotide sequence ID" value="NZ_JADLPS010000006.1"/>
</dbReference>
<dbReference type="SMART" id="SM00857">
    <property type="entry name" value="Resolvase"/>
    <property type="match status" value="1"/>
</dbReference>
<dbReference type="InterPro" id="IPR050639">
    <property type="entry name" value="SSR_resolvase"/>
</dbReference>
<dbReference type="PANTHER" id="PTHR30461">
    <property type="entry name" value="DNA-INVERTASE FROM LAMBDOID PROPHAGE"/>
    <property type="match status" value="1"/>
</dbReference>